<keyword evidence="2" id="KW-1003">Cell membrane</keyword>
<evidence type="ECO:0000256" key="1">
    <source>
        <dbReference type="ARBA" id="ARBA00004236"/>
    </source>
</evidence>
<keyword evidence="4" id="KW-0391">Immunity</keyword>
<dbReference type="InterPro" id="IPR007110">
    <property type="entry name" value="Ig-like_dom"/>
</dbReference>
<evidence type="ECO:0000256" key="7">
    <source>
        <dbReference type="ARBA" id="ARBA00023180"/>
    </source>
</evidence>
<dbReference type="InterPro" id="IPR052051">
    <property type="entry name" value="TCR_complex_component"/>
</dbReference>
<feature type="domain" description="Ig-like" evidence="8">
    <location>
        <begin position="18"/>
        <end position="121"/>
    </location>
</feature>
<keyword evidence="3" id="KW-0732">Signal</keyword>
<dbReference type="SUPFAM" id="SSF48726">
    <property type="entry name" value="Immunoglobulin"/>
    <property type="match status" value="1"/>
</dbReference>
<reference evidence="10" key="2">
    <citation type="journal article" date="2007" name="PLoS Biol.">
        <title>Survey sequencing and comparative analysis of the elephant shark (Callorhinchus milii) genome.</title>
        <authorList>
            <person name="Venkatesh B."/>
            <person name="Kirkness E.F."/>
            <person name="Loh Y.H."/>
            <person name="Halpern A.L."/>
            <person name="Lee A.P."/>
            <person name="Johnson J."/>
            <person name="Dandona N."/>
            <person name="Viswanathan L.D."/>
            <person name="Tay A."/>
            <person name="Venter J.C."/>
            <person name="Strausberg R.L."/>
            <person name="Brenner S."/>
        </authorList>
    </citation>
    <scope>NUCLEOTIDE SEQUENCE [LARGE SCALE GENOMIC DNA]</scope>
</reference>
<reference evidence="9" key="4">
    <citation type="submission" date="2025-08" db="UniProtKB">
        <authorList>
            <consortium name="Ensembl"/>
        </authorList>
    </citation>
    <scope>IDENTIFICATION</scope>
</reference>
<keyword evidence="6" id="KW-1015">Disulfide bond</keyword>
<dbReference type="Pfam" id="PF07686">
    <property type="entry name" value="V-set"/>
    <property type="match status" value="1"/>
</dbReference>
<dbReference type="GO" id="GO:0009617">
    <property type="term" value="P:response to bacterium"/>
    <property type="evidence" value="ECO:0007669"/>
    <property type="project" value="TreeGrafter"/>
</dbReference>
<evidence type="ECO:0000256" key="2">
    <source>
        <dbReference type="ARBA" id="ARBA00022475"/>
    </source>
</evidence>
<name>A0A4W3GFY1_CALMI</name>
<dbReference type="SMART" id="SM00406">
    <property type="entry name" value="IGv"/>
    <property type="match status" value="1"/>
</dbReference>
<dbReference type="Proteomes" id="UP000314986">
    <property type="component" value="Unassembled WGS sequence"/>
</dbReference>
<proteinExistence type="predicted"/>
<evidence type="ECO:0000256" key="6">
    <source>
        <dbReference type="ARBA" id="ARBA00023157"/>
    </source>
</evidence>
<evidence type="ECO:0000256" key="4">
    <source>
        <dbReference type="ARBA" id="ARBA00022859"/>
    </source>
</evidence>
<dbReference type="AlphaFoldDB" id="A0A4W3GFY1"/>
<evidence type="ECO:0000313" key="9">
    <source>
        <dbReference type="Ensembl" id="ENSCMIP00000001837.1"/>
    </source>
</evidence>
<evidence type="ECO:0000256" key="3">
    <source>
        <dbReference type="ARBA" id="ARBA00022729"/>
    </source>
</evidence>
<dbReference type="SMART" id="SM00409">
    <property type="entry name" value="IG"/>
    <property type="match status" value="1"/>
</dbReference>
<dbReference type="GO" id="GO:0005886">
    <property type="term" value="C:plasma membrane"/>
    <property type="evidence" value="ECO:0007669"/>
    <property type="project" value="UniProtKB-SubCell"/>
</dbReference>
<reference evidence="10" key="1">
    <citation type="journal article" date="2006" name="Science">
        <title>Ancient noncoding elements conserved in the human genome.</title>
        <authorList>
            <person name="Venkatesh B."/>
            <person name="Kirkness E.F."/>
            <person name="Loh Y.H."/>
            <person name="Halpern A.L."/>
            <person name="Lee A.P."/>
            <person name="Johnson J."/>
            <person name="Dandona N."/>
            <person name="Viswanathan L.D."/>
            <person name="Tay A."/>
            <person name="Venter J.C."/>
            <person name="Strausberg R.L."/>
            <person name="Brenner S."/>
        </authorList>
    </citation>
    <scope>NUCLEOTIDE SEQUENCE [LARGE SCALE GENOMIC DNA]</scope>
</reference>
<dbReference type="STRING" id="7868.ENSCMIP00000001837"/>
<comment type="subcellular location">
    <subcellularLocation>
        <location evidence="1">Cell membrane</location>
    </subcellularLocation>
</comment>
<dbReference type="InterPro" id="IPR013783">
    <property type="entry name" value="Ig-like_fold"/>
</dbReference>
<reference evidence="10" key="3">
    <citation type="journal article" date="2014" name="Nature">
        <title>Elephant shark genome provides unique insights into gnathostome evolution.</title>
        <authorList>
            <consortium name="International Elephant Shark Genome Sequencing Consortium"/>
            <person name="Venkatesh B."/>
            <person name="Lee A.P."/>
            <person name="Ravi V."/>
            <person name="Maurya A.K."/>
            <person name="Lian M.M."/>
            <person name="Swann J.B."/>
            <person name="Ohta Y."/>
            <person name="Flajnik M.F."/>
            <person name="Sutoh Y."/>
            <person name="Kasahara M."/>
            <person name="Hoon S."/>
            <person name="Gangu V."/>
            <person name="Roy S.W."/>
            <person name="Irimia M."/>
            <person name="Korzh V."/>
            <person name="Kondrychyn I."/>
            <person name="Lim Z.W."/>
            <person name="Tay B.H."/>
            <person name="Tohari S."/>
            <person name="Kong K.W."/>
            <person name="Ho S."/>
            <person name="Lorente-Galdos B."/>
            <person name="Quilez J."/>
            <person name="Marques-Bonet T."/>
            <person name="Raney B.J."/>
            <person name="Ingham P.W."/>
            <person name="Tay A."/>
            <person name="Hillier L.W."/>
            <person name="Minx P."/>
            <person name="Boehm T."/>
            <person name="Wilson R.K."/>
            <person name="Brenner S."/>
            <person name="Warren W.C."/>
        </authorList>
    </citation>
    <scope>NUCLEOTIDE SEQUENCE [LARGE SCALE GENOMIC DNA]</scope>
</reference>
<dbReference type="Ensembl" id="ENSCMIT00000001908.1">
    <property type="protein sequence ID" value="ENSCMIP00000001837.1"/>
    <property type="gene ID" value="ENSCMIG00000001147.1"/>
</dbReference>
<organism evidence="9 10">
    <name type="scientific">Callorhinchus milii</name>
    <name type="common">Ghost shark</name>
    <dbReference type="NCBI Taxonomy" id="7868"/>
    <lineage>
        <taxon>Eukaryota</taxon>
        <taxon>Metazoa</taxon>
        <taxon>Chordata</taxon>
        <taxon>Craniata</taxon>
        <taxon>Vertebrata</taxon>
        <taxon>Chondrichthyes</taxon>
        <taxon>Holocephali</taxon>
        <taxon>Chimaeriformes</taxon>
        <taxon>Callorhinchidae</taxon>
        <taxon>Callorhinchus</taxon>
    </lineage>
</organism>
<dbReference type="Gene3D" id="2.60.40.10">
    <property type="entry name" value="Immunoglobulins"/>
    <property type="match status" value="1"/>
</dbReference>
<keyword evidence="10" id="KW-1185">Reference proteome</keyword>
<dbReference type="InterPro" id="IPR013106">
    <property type="entry name" value="Ig_V-set"/>
</dbReference>
<accession>A0A4W3GFY1</accession>
<evidence type="ECO:0000313" key="10">
    <source>
        <dbReference type="Proteomes" id="UP000314986"/>
    </source>
</evidence>
<evidence type="ECO:0000259" key="8">
    <source>
        <dbReference type="PROSITE" id="PS50835"/>
    </source>
</evidence>
<reference evidence="9" key="5">
    <citation type="submission" date="2025-09" db="UniProtKB">
        <authorList>
            <consortium name="Ensembl"/>
        </authorList>
    </citation>
    <scope>IDENTIFICATION</scope>
</reference>
<protein>
    <recommendedName>
        <fullName evidence="8">Ig-like domain-containing protein</fullName>
    </recommendedName>
</protein>
<dbReference type="PROSITE" id="PS50835">
    <property type="entry name" value="IG_LIKE"/>
    <property type="match status" value="1"/>
</dbReference>
<sequence length="228" mass="25797">VLSLSRRVQQRAGLSKQEGYTVILSCSYINSSNYVALYWYRHHPGLAPQYILYRHSNGIENTADYAKGRFASYLGKDQLQSTLIIPSVIVNDAATYYCALTSDALCCKAMTSLYTNPTNVEAQCYAKQLCFYCETCKLKLLTKKVSFHSSDETFRHTPLFDLQFVGTRLVVDRRIAFLGVMIPIKNMNSKLFTQSWTVRGTTMSAINCRDSPTKYTVTRFCSVSCEAI</sequence>
<dbReference type="PANTHER" id="PTHR19433">
    <property type="entry name" value="T-CELL RECEPTOR ALPHA CHAIN V REGION-RELATED"/>
    <property type="match status" value="1"/>
</dbReference>
<keyword evidence="7" id="KW-0325">Glycoprotein</keyword>
<dbReference type="InterPro" id="IPR036179">
    <property type="entry name" value="Ig-like_dom_sf"/>
</dbReference>
<dbReference type="InParanoid" id="A0A4W3GFY1"/>
<keyword evidence="5" id="KW-0472">Membrane</keyword>
<dbReference type="InterPro" id="IPR003599">
    <property type="entry name" value="Ig_sub"/>
</dbReference>
<dbReference type="GeneTree" id="ENSGT01150000287172"/>
<evidence type="ECO:0000256" key="5">
    <source>
        <dbReference type="ARBA" id="ARBA00023136"/>
    </source>
</evidence>
<dbReference type="GO" id="GO:0002376">
    <property type="term" value="P:immune system process"/>
    <property type="evidence" value="ECO:0007669"/>
    <property type="project" value="UniProtKB-KW"/>
</dbReference>